<name>A0A369KY76_9BACT</name>
<keyword evidence="1" id="KW-1133">Transmembrane helix</keyword>
<sequence length="319" mass="37799">MIIKFINFLIFYFITFITIISCKKDPFYNNKLQIEFQIQSFSQTTHSDPLEKINVHDIEVTLKCFDNNSKNKKIVFEYRQVIDNNNILWIPSDYNKGICQLEIEKFYIDNQELNIYNEEKSNKKIITFNDKKSLESSRVYKSKHLSKQVTGKATFNKSTNKAFISLYFLERKHSNDLNNLNIEFNYFEFSTISENIIRIEIKNNNSKELKNNENKDVILKFTNPELQYDKSKMGISNGNPTLESDKHFFHHLPKCEHDSEKINNHNPNGIYYTKTLAPNHAFALVYKRKIPLEFIQKFELNNQKFSLKYQPSTGLTFED</sequence>
<keyword evidence="3" id="KW-1185">Reference proteome</keyword>
<dbReference type="AlphaFoldDB" id="A0A369KY76"/>
<organism evidence="2 3">
    <name type="scientific">Spirobacillus cienkowskii</name>
    <dbReference type="NCBI Taxonomy" id="495820"/>
    <lineage>
        <taxon>Bacteria</taxon>
        <taxon>Pseudomonadati</taxon>
        <taxon>Bdellovibrionota</taxon>
        <taxon>Oligoflexia</taxon>
        <taxon>Silvanigrellales</taxon>
        <taxon>Spirobacillus</taxon>
    </lineage>
</organism>
<evidence type="ECO:0000313" key="2">
    <source>
        <dbReference type="EMBL" id="RDB36683.1"/>
    </source>
</evidence>
<proteinExistence type="predicted"/>
<dbReference type="EMBL" id="QOVW01000046">
    <property type="protein sequence ID" value="RDB36683.1"/>
    <property type="molecule type" value="Genomic_DNA"/>
</dbReference>
<comment type="caution">
    <text evidence="2">The sequence shown here is derived from an EMBL/GenBank/DDBJ whole genome shotgun (WGS) entry which is preliminary data.</text>
</comment>
<evidence type="ECO:0008006" key="4">
    <source>
        <dbReference type="Google" id="ProtNLM"/>
    </source>
</evidence>
<dbReference type="Proteomes" id="UP000253934">
    <property type="component" value="Unassembled WGS sequence"/>
</dbReference>
<keyword evidence="1" id="KW-0472">Membrane</keyword>
<feature type="transmembrane region" description="Helical" evidence="1">
    <location>
        <begin position="6"/>
        <end position="22"/>
    </location>
</feature>
<keyword evidence="1" id="KW-0812">Transmembrane</keyword>
<protein>
    <recommendedName>
        <fullName evidence="4">Lipoprotein</fullName>
    </recommendedName>
</protein>
<gene>
    <name evidence="2" type="ORF">DCC88_03840</name>
</gene>
<evidence type="ECO:0000256" key="1">
    <source>
        <dbReference type="SAM" id="Phobius"/>
    </source>
</evidence>
<reference evidence="2" key="1">
    <citation type="submission" date="2018-04" db="EMBL/GenBank/DDBJ databases">
        <title>Draft genome sequence of the Candidatus Spirobacillus cienkowskii, a pathogen of freshwater Daphnia species, reconstructed from hemolymph metagenomic reads.</title>
        <authorList>
            <person name="Bresciani L."/>
            <person name="Lemos L.N."/>
            <person name="Wale N."/>
            <person name="Lin J.Y."/>
            <person name="Fernandes G.R."/>
            <person name="Duffy M.A."/>
            <person name="Rodrigues J.M."/>
        </authorList>
    </citation>
    <scope>NUCLEOTIDE SEQUENCE [LARGE SCALE GENOMIC DNA]</scope>
    <source>
        <strain evidence="2">Binning01</strain>
    </source>
</reference>
<accession>A0A369KY76</accession>
<evidence type="ECO:0000313" key="3">
    <source>
        <dbReference type="Proteomes" id="UP000253934"/>
    </source>
</evidence>
<dbReference type="PROSITE" id="PS51257">
    <property type="entry name" value="PROKAR_LIPOPROTEIN"/>
    <property type="match status" value="1"/>
</dbReference>